<accession>C6C1S6</accession>
<evidence type="ECO:0000313" key="3">
    <source>
        <dbReference type="EMBL" id="ACS79322.1"/>
    </source>
</evidence>
<keyword evidence="4" id="KW-1185">Reference proteome</keyword>
<evidence type="ECO:0000256" key="1">
    <source>
        <dbReference type="SAM" id="MobiDB-lite"/>
    </source>
</evidence>
<dbReference type="eggNOG" id="ENOG50317MT">
    <property type="taxonomic scope" value="Bacteria"/>
</dbReference>
<dbReference type="Gene3D" id="2.30.30.40">
    <property type="entry name" value="SH3 Domains"/>
    <property type="match status" value="1"/>
</dbReference>
<dbReference type="OrthoDB" id="5444380at2"/>
<feature type="compositionally biased region" description="Basic residues" evidence="1">
    <location>
        <begin position="223"/>
        <end position="235"/>
    </location>
</feature>
<organism evidence="3 4">
    <name type="scientific">Maridesulfovibrio salexigens (strain ATCC 14822 / DSM 2638 / NCIMB 8403 / VKM B-1763)</name>
    <name type="common">Desulfovibrio salexigens</name>
    <dbReference type="NCBI Taxonomy" id="526222"/>
    <lineage>
        <taxon>Bacteria</taxon>
        <taxon>Pseudomonadati</taxon>
        <taxon>Thermodesulfobacteriota</taxon>
        <taxon>Desulfovibrionia</taxon>
        <taxon>Desulfovibrionales</taxon>
        <taxon>Desulfovibrionaceae</taxon>
        <taxon>Maridesulfovibrio</taxon>
    </lineage>
</organism>
<dbReference type="AlphaFoldDB" id="C6C1S6"/>
<evidence type="ECO:0000259" key="2">
    <source>
        <dbReference type="Pfam" id="PF08239"/>
    </source>
</evidence>
<proteinExistence type="predicted"/>
<dbReference type="Pfam" id="PF08239">
    <property type="entry name" value="SH3_3"/>
    <property type="match status" value="1"/>
</dbReference>
<evidence type="ECO:0000313" key="4">
    <source>
        <dbReference type="Proteomes" id="UP000002601"/>
    </source>
</evidence>
<feature type="region of interest" description="Disordered" evidence="1">
    <location>
        <begin position="194"/>
        <end position="239"/>
    </location>
</feature>
<dbReference type="EMBL" id="CP001649">
    <property type="protein sequence ID" value="ACS79322.1"/>
    <property type="molecule type" value="Genomic_DNA"/>
</dbReference>
<dbReference type="RefSeq" id="WP_015851140.1">
    <property type="nucleotide sequence ID" value="NC_012881.1"/>
</dbReference>
<name>C6C1S6_MARSD</name>
<protein>
    <submittedName>
        <fullName evidence="3">SH3 type 3 domain protein</fullName>
    </submittedName>
</protein>
<gene>
    <name evidence="3" type="ordered locus">Desal_1259</name>
</gene>
<dbReference type="PROSITE" id="PS51257">
    <property type="entry name" value="PROKAR_LIPOPROTEIN"/>
    <property type="match status" value="1"/>
</dbReference>
<dbReference type="KEGG" id="dsa:Desal_1259"/>
<dbReference type="STRING" id="526222.Desal_1259"/>
<sequence>MSLRLFSGLIICLITCLLVVGCVPKKNTQNNAVQTTVRTETVVVTPIVTGSTLVKSNVREVSSSKADIVDILAKNTQVELIGKNGNWYKVKRVDGSGQPGFIYHKLINLDFGNYLGTRGRNKEKTVVYQSPSINSPSVRIISPQTTFDIMGIENNFYLIKGEDFEGYAPTKVCVADPLSPIAKTETRTISGKIVPEDAGAPCPTPVKSKTSLIAEPKTEKNKIRTSSRTRKKTTVKKSSSGQSAGAALFGAFAQALLTGGSGGTAPNKSGVPVQSSNDQLKEILKSVSVGKELAAKTVEIREQMLQALNETRALQSLVGATVVAMNDNYKVAADTARGVSTTGMKKISIKAFIKDLSYEPTDSIEGAAVKIAQNGKMLRALETKIKSEAAEFSNLNAQQIQKLDSVINSFSNNLHASNALYDFSIDKANSVILRIDRAINAYDEKAGPMAAEATKQAGVIALATAELVSIIGNAQNDPVRALTALPRLMEIQEDLTTLGTLFSDFQADYEYIEENSAVISGQGKEISKIIMTARRKNTQITTLLESYYQNKLDLSNRLKNQMASQTAQGFKTVEKKAASVALAEDMLD</sequence>
<feature type="domain" description="SH3b" evidence="2">
    <location>
        <begin position="57"/>
        <end position="96"/>
    </location>
</feature>
<dbReference type="HOGENOM" id="CLU_461343_0_0_7"/>
<dbReference type="InterPro" id="IPR003646">
    <property type="entry name" value="SH3-like_bac-type"/>
</dbReference>
<reference evidence="3 4" key="1">
    <citation type="submission" date="2009-06" db="EMBL/GenBank/DDBJ databases">
        <title>Complete sequence of Desulfovibrio salexigens DSM 2638.</title>
        <authorList>
            <consortium name="US DOE Joint Genome Institute"/>
            <person name="Lucas S."/>
            <person name="Copeland A."/>
            <person name="Lapidus A."/>
            <person name="Glavina del Rio T."/>
            <person name="Tice H."/>
            <person name="Bruce D."/>
            <person name="Goodwin L."/>
            <person name="Pitluck S."/>
            <person name="Munk A.C."/>
            <person name="Brettin T."/>
            <person name="Detter J.C."/>
            <person name="Han C."/>
            <person name="Tapia R."/>
            <person name="Larimer F."/>
            <person name="Land M."/>
            <person name="Hauser L."/>
            <person name="Kyrpides N."/>
            <person name="Anderson I."/>
            <person name="Wall J.D."/>
            <person name="Arkin A.P."/>
            <person name="Dehal P."/>
            <person name="Chivian D."/>
            <person name="Giles B."/>
            <person name="Hazen T.C."/>
        </authorList>
    </citation>
    <scope>NUCLEOTIDE SEQUENCE [LARGE SCALE GENOMIC DNA]</scope>
    <source>
        <strain evidence="4">ATCC 14822 / DSM 2638 / NCIMB 8403 / VKM B-1763</strain>
    </source>
</reference>
<dbReference type="Proteomes" id="UP000002601">
    <property type="component" value="Chromosome"/>
</dbReference>